<name>A0A7X0XW52_9LIST</name>
<dbReference type="Gene3D" id="2.60.120.10">
    <property type="entry name" value="Jelly Rolls"/>
    <property type="match status" value="1"/>
</dbReference>
<organism evidence="1 3">
    <name type="scientific">Listeria booriae</name>
    <dbReference type="NCBI Taxonomy" id="1552123"/>
    <lineage>
        <taxon>Bacteria</taxon>
        <taxon>Bacillati</taxon>
        <taxon>Bacillota</taxon>
        <taxon>Bacilli</taxon>
        <taxon>Bacillales</taxon>
        <taxon>Listeriaceae</taxon>
        <taxon>Listeria</taxon>
    </lineage>
</organism>
<dbReference type="EMBL" id="JAARVG010000002">
    <property type="protein sequence ID" value="MBC1792412.1"/>
    <property type="molecule type" value="Genomic_DNA"/>
</dbReference>
<evidence type="ECO:0000313" key="1">
    <source>
        <dbReference type="EMBL" id="MBC1792412.1"/>
    </source>
</evidence>
<dbReference type="InterPro" id="IPR014710">
    <property type="entry name" value="RmlC-like_jellyroll"/>
</dbReference>
<accession>A0A7X0XW52</accession>
<reference evidence="3 4" key="1">
    <citation type="submission" date="2020-03" db="EMBL/GenBank/DDBJ databases">
        <title>Soil Listeria distribution.</title>
        <authorList>
            <person name="Liao J."/>
            <person name="Wiedmann M."/>
        </authorList>
    </citation>
    <scope>NUCLEOTIDE SEQUENCE [LARGE SCALE GENOMIC DNA]</scope>
    <source>
        <strain evidence="1 3">FSL L7-0978</strain>
        <strain evidence="2 4">FSL L7-0990</strain>
    </source>
</reference>
<dbReference type="Proteomes" id="UP000539064">
    <property type="component" value="Unassembled WGS sequence"/>
</dbReference>
<evidence type="ECO:0000313" key="2">
    <source>
        <dbReference type="EMBL" id="MBC1798188.1"/>
    </source>
</evidence>
<evidence type="ECO:0000313" key="3">
    <source>
        <dbReference type="Proteomes" id="UP000539064"/>
    </source>
</evidence>
<dbReference type="EMBL" id="JAARVD010000009">
    <property type="protein sequence ID" value="MBC1798188.1"/>
    <property type="molecule type" value="Genomic_DNA"/>
</dbReference>
<sequence>MNDVNVMKLAKGDVVKETGAYVVLSGYLLCKASQNLVHFVQAGDIFIAGDNFCSGVFYYEAKGDVRLALIENTATWGSLEIQKREFLTRQNMHLLIKRVDFFSLSVKRRLMALLYQAGTEIGVVHDNLCELPTIMTQQEVAEYVNCTREYLSGLRRTLVNEGLLAKKNSWVLQNWSTWEEEFEGSLKERQAEMQ</sequence>
<dbReference type="AlphaFoldDB" id="A0A7X0XW52"/>
<dbReference type="InterPro" id="IPR036390">
    <property type="entry name" value="WH_DNA-bd_sf"/>
</dbReference>
<dbReference type="RefSeq" id="WP_185519709.1">
    <property type="nucleotide sequence ID" value="NZ_JAARVD010000009.1"/>
</dbReference>
<gene>
    <name evidence="1" type="ORF">HCA52_03195</name>
    <name evidence="2" type="ORF">HCA55_15740</name>
</gene>
<protein>
    <submittedName>
        <fullName evidence="1">Crp/Fnr family transcriptional regulator</fullName>
    </submittedName>
</protein>
<dbReference type="SUPFAM" id="SSF46785">
    <property type="entry name" value="Winged helix' DNA-binding domain"/>
    <property type="match status" value="1"/>
</dbReference>
<dbReference type="Proteomes" id="UP000548082">
    <property type="component" value="Unassembled WGS sequence"/>
</dbReference>
<comment type="caution">
    <text evidence="1">The sequence shown here is derived from an EMBL/GenBank/DDBJ whole genome shotgun (WGS) entry which is preliminary data.</text>
</comment>
<evidence type="ECO:0000313" key="4">
    <source>
        <dbReference type="Proteomes" id="UP000548082"/>
    </source>
</evidence>
<proteinExistence type="predicted"/>